<evidence type="ECO:0000256" key="4">
    <source>
        <dbReference type="ARBA" id="ARBA00001947"/>
    </source>
</evidence>
<evidence type="ECO:0000313" key="24">
    <source>
        <dbReference type="Proteomes" id="UP000078162"/>
    </source>
</evidence>
<evidence type="ECO:0000256" key="8">
    <source>
        <dbReference type="ARBA" id="ARBA00005412"/>
    </source>
</evidence>
<evidence type="ECO:0000256" key="17">
    <source>
        <dbReference type="ARBA" id="ARBA00023141"/>
    </source>
</evidence>
<keyword evidence="18" id="KW-0456">Lyase</keyword>
<keyword evidence="24" id="KW-1185">Reference proteome</keyword>
<dbReference type="EC" id="4.2.3.4" evidence="9 20"/>
<dbReference type="GO" id="GO:0000166">
    <property type="term" value="F:nucleotide binding"/>
    <property type="evidence" value="ECO:0007669"/>
    <property type="project" value="UniProtKB-KW"/>
</dbReference>
<dbReference type="PANTHER" id="PTHR43622">
    <property type="entry name" value="3-DEHYDROQUINATE SYNTHASE"/>
    <property type="match status" value="1"/>
</dbReference>
<evidence type="ECO:0000313" key="23">
    <source>
        <dbReference type="EMBL" id="ANH78828.1"/>
    </source>
</evidence>
<comment type="cofactor">
    <cofactor evidence="3">
        <name>Co(2+)</name>
        <dbReference type="ChEBI" id="CHEBI:48828"/>
    </cofactor>
</comment>
<dbReference type="GO" id="GO:0008652">
    <property type="term" value="P:amino acid biosynthetic process"/>
    <property type="evidence" value="ECO:0007669"/>
    <property type="project" value="UniProtKB-KW"/>
</dbReference>
<evidence type="ECO:0000256" key="5">
    <source>
        <dbReference type="ARBA" id="ARBA00003485"/>
    </source>
</evidence>
<proteinExistence type="inferred from homology"/>
<dbReference type="CDD" id="cd08195">
    <property type="entry name" value="DHQS"/>
    <property type="match status" value="1"/>
</dbReference>
<comment type="similarity">
    <text evidence="8">Belongs to the sugar phosphate cyclases superfamily. Dehydroquinate synthase family.</text>
</comment>
<comment type="function">
    <text evidence="5">Catalyzes the conversion of 3-deoxy-D-arabino-heptulosonate 7-phosphate (DAHP) to dehydroquinate (DHQ).</text>
</comment>
<gene>
    <name evidence="23" type="ORF">Cs308_0658</name>
</gene>
<evidence type="ECO:0000259" key="22">
    <source>
        <dbReference type="Pfam" id="PF24621"/>
    </source>
</evidence>
<comment type="pathway">
    <text evidence="7">Metabolic intermediate biosynthesis; chorismate biosynthesis; chorismate from D-erythrose 4-phosphate and phosphoenolpyruvate: step 2/7.</text>
</comment>
<keyword evidence="15" id="KW-0862">Zinc</keyword>
<evidence type="ECO:0000256" key="1">
    <source>
        <dbReference type="ARBA" id="ARBA00001393"/>
    </source>
</evidence>
<dbReference type="Pfam" id="PF01761">
    <property type="entry name" value="DHQ_synthase"/>
    <property type="match status" value="1"/>
</dbReference>
<feature type="domain" description="3-dehydroquinate synthase N-terminal" evidence="21">
    <location>
        <begin position="63"/>
        <end position="174"/>
    </location>
</feature>
<evidence type="ECO:0000256" key="7">
    <source>
        <dbReference type="ARBA" id="ARBA00004661"/>
    </source>
</evidence>
<comment type="catalytic activity">
    <reaction evidence="1">
        <text>7-phospho-2-dehydro-3-deoxy-D-arabino-heptonate = 3-dehydroquinate + phosphate</text>
        <dbReference type="Rhea" id="RHEA:21968"/>
        <dbReference type="ChEBI" id="CHEBI:32364"/>
        <dbReference type="ChEBI" id="CHEBI:43474"/>
        <dbReference type="ChEBI" id="CHEBI:58394"/>
        <dbReference type="EC" id="4.2.3.4"/>
    </reaction>
</comment>
<evidence type="ECO:0000256" key="15">
    <source>
        <dbReference type="ARBA" id="ARBA00022833"/>
    </source>
</evidence>
<dbReference type="KEGG" id="csaz:Cs308_0658"/>
<dbReference type="AlphaFoldDB" id="A0A1A9HV12"/>
<keyword evidence="13" id="KW-0479">Metal-binding</keyword>
<keyword evidence="17" id="KW-0057">Aromatic amino acid biosynthesis</keyword>
<organism evidence="23 24">
    <name type="scientific">Candidatus Chlamydia sanziniae</name>
    <dbReference type="NCBI Taxonomy" id="1806891"/>
    <lineage>
        <taxon>Bacteria</taxon>
        <taxon>Pseudomonadati</taxon>
        <taxon>Chlamydiota</taxon>
        <taxon>Chlamydiia</taxon>
        <taxon>Chlamydiales</taxon>
        <taxon>Chlamydiaceae</taxon>
        <taxon>Chlamydia/Chlamydophila group</taxon>
        <taxon>Chlamydia</taxon>
    </lineage>
</organism>
<dbReference type="GO" id="GO:0003856">
    <property type="term" value="F:3-dehydroquinate synthase activity"/>
    <property type="evidence" value="ECO:0007669"/>
    <property type="project" value="UniProtKB-UniRule"/>
</dbReference>
<dbReference type="InterPro" id="IPR056179">
    <property type="entry name" value="DHQS_C"/>
</dbReference>
<dbReference type="SUPFAM" id="SSF56796">
    <property type="entry name" value="Dehydroquinate synthase-like"/>
    <property type="match status" value="1"/>
</dbReference>
<dbReference type="NCBIfam" id="TIGR01357">
    <property type="entry name" value="aroB"/>
    <property type="match status" value="1"/>
</dbReference>
<dbReference type="OrthoDB" id="9806583at2"/>
<dbReference type="Pfam" id="PF24621">
    <property type="entry name" value="DHQS_C"/>
    <property type="match status" value="1"/>
</dbReference>
<evidence type="ECO:0000256" key="14">
    <source>
        <dbReference type="ARBA" id="ARBA00022741"/>
    </source>
</evidence>
<name>A0A1A9HV12_9CHLA</name>
<evidence type="ECO:0000256" key="12">
    <source>
        <dbReference type="ARBA" id="ARBA00022605"/>
    </source>
</evidence>
<evidence type="ECO:0000256" key="16">
    <source>
        <dbReference type="ARBA" id="ARBA00023027"/>
    </source>
</evidence>
<accession>A0A1A9HV12</accession>
<evidence type="ECO:0000256" key="3">
    <source>
        <dbReference type="ARBA" id="ARBA00001941"/>
    </source>
</evidence>
<protein>
    <recommendedName>
        <fullName evidence="10 20">3-dehydroquinate synthase</fullName>
        <ecNumber evidence="9 20">4.2.3.4</ecNumber>
    </recommendedName>
</protein>
<dbReference type="PATRIC" id="fig|1806891.3.peg.648"/>
<dbReference type="RefSeq" id="WP_066482476.1">
    <property type="nucleotide sequence ID" value="NZ_CP014639.1"/>
</dbReference>
<dbReference type="InterPro" id="IPR030963">
    <property type="entry name" value="DHQ_synth_fam"/>
</dbReference>
<dbReference type="PANTHER" id="PTHR43622:SF7">
    <property type="entry name" value="3-DEHYDROQUINATE SYNTHASE, CHLOROPLASTIC"/>
    <property type="match status" value="1"/>
</dbReference>
<evidence type="ECO:0000256" key="10">
    <source>
        <dbReference type="ARBA" id="ARBA00017684"/>
    </source>
</evidence>
<dbReference type="InterPro" id="IPR050071">
    <property type="entry name" value="Dehydroquinate_synthase"/>
</dbReference>
<dbReference type="EMBL" id="CP014639">
    <property type="protein sequence ID" value="ANH78828.1"/>
    <property type="molecule type" value="Genomic_DNA"/>
</dbReference>
<reference evidence="24" key="1">
    <citation type="submission" date="2016-03" db="EMBL/GenBank/DDBJ databases">
        <title>Culture-independent genomics supports pathogen discovery for uncultivable bacteria within the genus Chlamydia.</title>
        <authorList>
            <person name="Taylor-Brown A."/>
            <person name="Bachmann N.L."/>
            <person name="Borel N."/>
            <person name="Polkinghorne A."/>
        </authorList>
    </citation>
    <scope>NUCLEOTIDE SEQUENCE [LARGE SCALE GENOMIC DNA]</scope>
    <source>
        <strain evidence="24">2742-308</strain>
    </source>
</reference>
<evidence type="ECO:0000256" key="13">
    <source>
        <dbReference type="ARBA" id="ARBA00022723"/>
    </source>
</evidence>
<comment type="subcellular location">
    <subcellularLocation>
        <location evidence="6">Cytoplasm</location>
    </subcellularLocation>
</comment>
<dbReference type="Gene3D" id="3.40.50.1970">
    <property type="match status" value="1"/>
</dbReference>
<dbReference type="Gene3D" id="1.20.1090.10">
    <property type="entry name" value="Dehydroquinate synthase-like - alpha domain"/>
    <property type="match status" value="1"/>
</dbReference>
<comment type="cofactor">
    <cofactor evidence="4">
        <name>Zn(2+)</name>
        <dbReference type="ChEBI" id="CHEBI:29105"/>
    </cofactor>
</comment>
<evidence type="ECO:0000256" key="11">
    <source>
        <dbReference type="ARBA" id="ARBA00022490"/>
    </source>
</evidence>
<evidence type="ECO:0000256" key="6">
    <source>
        <dbReference type="ARBA" id="ARBA00004496"/>
    </source>
</evidence>
<evidence type="ECO:0000256" key="19">
    <source>
        <dbReference type="ARBA" id="ARBA00023285"/>
    </source>
</evidence>
<dbReference type="GO" id="GO:0009073">
    <property type="term" value="P:aromatic amino acid family biosynthetic process"/>
    <property type="evidence" value="ECO:0007669"/>
    <property type="project" value="UniProtKB-KW"/>
</dbReference>
<keyword evidence="12" id="KW-0028">Amino-acid biosynthesis</keyword>
<dbReference type="UniPathway" id="UPA00053">
    <property type="reaction ID" value="UER00085"/>
</dbReference>
<feature type="domain" description="3-dehydroquinate synthase C-terminal" evidence="22">
    <location>
        <begin position="177"/>
        <end position="305"/>
    </location>
</feature>
<dbReference type="GO" id="GO:0009423">
    <property type="term" value="P:chorismate biosynthetic process"/>
    <property type="evidence" value="ECO:0007669"/>
    <property type="project" value="UniProtKB-UniRule"/>
</dbReference>
<evidence type="ECO:0000256" key="9">
    <source>
        <dbReference type="ARBA" id="ARBA00013031"/>
    </source>
</evidence>
<dbReference type="Proteomes" id="UP000078162">
    <property type="component" value="Chromosome"/>
</dbReference>
<evidence type="ECO:0000259" key="21">
    <source>
        <dbReference type="Pfam" id="PF01761"/>
    </source>
</evidence>
<comment type="cofactor">
    <cofactor evidence="2">
        <name>NAD(+)</name>
        <dbReference type="ChEBI" id="CHEBI:57540"/>
    </cofactor>
</comment>
<evidence type="ECO:0000256" key="20">
    <source>
        <dbReference type="NCBIfam" id="TIGR01357"/>
    </source>
</evidence>
<keyword evidence="11" id="KW-0963">Cytoplasm</keyword>
<keyword evidence="19" id="KW-0170">Cobalt</keyword>
<dbReference type="STRING" id="1806891.Cs308_0658"/>
<sequence length="379" mass="42608">MIETITTTPHNIKLVDNFFQKKLFSSLSTAYPIVIITDLSLERHILPPILNYMEELGYEVIMLTFPPGEQNKTWEIFISLQHQLVDLGVSLGSSILGIGGGTVLDMAGFLASTYCRGMQLYLIPTTITAMIDAGIGGKNGINLRGIKNRLGTFYLPKDVWMCPEFLSTLPRQEWNYGIAEAIKHGCIADAYLWEFLDNHSSMLFSSSQILNEFIKRNCQVKATIVAEDLNNLNLRTILNFGHSIAHAIETLSKGSINHGQAVSVGMMVEAKISLASQVMQNPQLLEQLQKLLKRFQLPSSFEDLKNTIPEHLHKNFYNPELIIHTLGYDKKNLSKHTIRMVMVEHLGRAASFNGAYCAPPDMDILYEILENESYAMCNH</sequence>
<dbReference type="GO" id="GO:0005737">
    <property type="term" value="C:cytoplasm"/>
    <property type="evidence" value="ECO:0007669"/>
    <property type="project" value="UniProtKB-SubCell"/>
</dbReference>
<evidence type="ECO:0000256" key="2">
    <source>
        <dbReference type="ARBA" id="ARBA00001911"/>
    </source>
</evidence>
<evidence type="ECO:0000256" key="18">
    <source>
        <dbReference type="ARBA" id="ARBA00023239"/>
    </source>
</evidence>
<dbReference type="GO" id="GO:0046872">
    <property type="term" value="F:metal ion binding"/>
    <property type="evidence" value="ECO:0007669"/>
    <property type="project" value="UniProtKB-KW"/>
</dbReference>
<dbReference type="InterPro" id="IPR016037">
    <property type="entry name" value="DHQ_synth_AroB"/>
</dbReference>
<keyword evidence="16" id="KW-0520">NAD</keyword>
<dbReference type="PIRSF" id="PIRSF001455">
    <property type="entry name" value="DHQ_synth"/>
    <property type="match status" value="1"/>
</dbReference>
<keyword evidence="14" id="KW-0547">Nucleotide-binding</keyword>
<dbReference type="InterPro" id="IPR030960">
    <property type="entry name" value="DHQS/DOIS_N"/>
</dbReference>